<dbReference type="SUPFAM" id="SSF158472">
    <property type="entry name" value="HAMP domain-like"/>
    <property type="match status" value="1"/>
</dbReference>
<dbReference type="EMBL" id="SDLO01000011">
    <property type="protein sequence ID" value="TDK88164.1"/>
    <property type="molecule type" value="Genomic_DNA"/>
</dbReference>
<organism evidence="7 8">
    <name type="scientific">Mycolicibacterium mucogenicum</name>
    <name type="common">Mycobacterium mucogenicum</name>
    <dbReference type="NCBI Taxonomy" id="56689"/>
    <lineage>
        <taxon>Bacteria</taxon>
        <taxon>Bacillati</taxon>
        <taxon>Actinomycetota</taxon>
        <taxon>Actinomycetes</taxon>
        <taxon>Mycobacteriales</taxon>
        <taxon>Mycobacteriaceae</taxon>
        <taxon>Mycolicibacterium</taxon>
    </lineage>
</organism>
<dbReference type="GO" id="GO:0009190">
    <property type="term" value="P:cyclic nucleotide biosynthetic process"/>
    <property type="evidence" value="ECO:0007669"/>
    <property type="project" value="InterPro"/>
</dbReference>
<proteinExistence type="predicted"/>
<dbReference type="GO" id="GO:0016020">
    <property type="term" value="C:membrane"/>
    <property type="evidence" value="ECO:0007669"/>
    <property type="project" value="InterPro"/>
</dbReference>
<accession>A0A4R5WEQ9</accession>
<dbReference type="SMART" id="SM00044">
    <property type="entry name" value="CYCc"/>
    <property type="match status" value="1"/>
</dbReference>
<evidence type="ECO:0000256" key="2">
    <source>
        <dbReference type="ARBA" id="ARBA00022989"/>
    </source>
</evidence>
<keyword evidence="1 4" id="KW-0812">Transmembrane</keyword>
<gene>
    <name evidence="7" type="ORF">EUA03_15150</name>
</gene>
<reference evidence="7 8" key="1">
    <citation type="submission" date="2019-01" db="EMBL/GenBank/DDBJ databases">
        <title>High-quality-draft genome sequences of five non-tuberculosis mycobacteriaceae isolated from a nosocomial environment.</title>
        <authorList>
            <person name="Tiago I."/>
            <person name="Alarico S."/>
            <person name="Pereira S.G."/>
            <person name="Coelho C."/>
            <person name="Maranha A."/>
            <person name="Empadinhas N."/>
        </authorList>
    </citation>
    <scope>NUCLEOTIDE SEQUENCE [LARGE SCALE GENOMIC DNA]</scope>
    <source>
        <strain evidence="7 8">24AIII</strain>
    </source>
</reference>
<evidence type="ECO:0000313" key="8">
    <source>
        <dbReference type="Proteomes" id="UP000294929"/>
    </source>
</evidence>
<feature type="domain" description="HAMP" evidence="6">
    <location>
        <begin position="467"/>
        <end position="519"/>
    </location>
</feature>
<dbReference type="InterPro" id="IPR029787">
    <property type="entry name" value="Nucleotide_cyclase"/>
</dbReference>
<dbReference type="Pfam" id="PF00672">
    <property type="entry name" value="HAMP"/>
    <property type="match status" value="1"/>
</dbReference>
<dbReference type="InterPro" id="IPR003660">
    <property type="entry name" value="HAMP_dom"/>
</dbReference>
<dbReference type="SMART" id="SM00304">
    <property type="entry name" value="HAMP"/>
    <property type="match status" value="1"/>
</dbReference>
<keyword evidence="4" id="KW-0472">Membrane</keyword>
<dbReference type="OrthoDB" id="9806704at2"/>
<dbReference type="PANTHER" id="PTHR45655:SF13">
    <property type="entry name" value="SOLUBLE GUANYLATE CYCLASE GCY-32-RELATED"/>
    <property type="match status" value="1"/>
</dbReference>
<dbReference type="RefSeq" id="WP_082934771.1">
    <property type="nucleotide sequence ID" value="NZ_LZSF01000181.1"/>
</dbReference>
<dbReference type="CDD" id="cd06225">
    <property type="entry name" value="HAMP"/>
    <property type="match status" value="1"/>
</dbReference>
<feature type="transmembrane region" description="Helical" evidence="4">
    <location>
        <begin position="46"/>
        <end position="66"/>
    </location>
</feature>
<dbReference type="Pfam" id="PF00211">
    <property type="entry name" value="Guanylate_cyc"/>
    <property type="match status" value="1"/>
</dbReference>
<dbReference type="PROSITE" id="PS50885">
    <property type="entry name" value="HAMP"/>
    <property type="match status" value="1"/>
</dbReference>
<dbReference type="SUPFAM" id="SSF55073">
    <property type="entry name" value="Nucleotide cyclase"/>
    <property type="match status" value="1"/>
</dbReference>
<feature type="region of interest" description="Disordered" evidence="3">
    <location>
        <begin position="1"/>
        <end position="26"/>
    </location>
</feature>
<protein>
    <submittedName>
        <fullName evidence="7">HAMP domain-containing protein</fullName>
    </submittedName>
</protein>
<dbReference type="GO" id="GO:0035556">
    <property type="term" value="P:intracellular signal transduction"/>
    <property type="evidence" value="ECO:0007669"/>
    <property type="project" value="InterPro"/>
</dbReference>
<evidence type="ECO:0000256" key="1">
    <source>
        <dbReference type="ARBA" id="ARBA00022692"/>
    </source>
</evidence>
<keyword evidence="2 4" id="KW-1133">Transmembrane helix</keyword>
<sequence>MVNPPPEDREQVATAADDSPSITGDAPTTEVRLRRVRGRFSIQSKLITMLLGASIVSAAIVGFIGYQTGQASLRNAAFDRLTQVRETQSRQFAAQVTNLKNALLIYTSGPAMAEAVQAFSTGFNELANATIDPAEQQAIVDYYNQELINPVERATGAKLNLDVLLPSSNAAKYLQARYTVAAARPNGPPPPPDPTAWGAASARYNPFFQEIVRLFGYGDALLIDATGNVVYSAKKRADLGTNVLSGPYQQGNLHEAYAKAMGADRVGYVSVTDYQTYHPAADHPIAWMAAPVVTGGRTVGVVALQFPISGLNALMTFSGKWQANGLGSTGETYLAGTDDLMRSNSRLFEENRQTYQHDVVAAGTPAELAERAVRLGGTTLIQPVGGPATRAAQRGQSGVLIATDYLGQETLQSYAPVTVGPDVNWSIVAKIDTAEAFAPERVFTRTMGVAVTAIVILDCLAAMALAQLFVRPIRRLEAGAQKVSRGDYDAMIPVRTRDEFGDLTKTFNDMSRLLGIKDDLLRRERRENAQLLRSLMPESVIERYRSGEETISENHQDVAVLFADIDGLDALSSALPADQFLTVVNELVRQFDDAAERSGVEPVRILRNGYTASCGLNVPRLDNVERIVNFTIELQRIVARLNDEDNLQLGFRAGIDTGTVTSGLVGGATMMYDMWGSAVDLAYQIQAGGAEPGIYITGRVYDAVHDTHRFTPAGQHIVDDVEEPIWRLAGRR</sequence>
<name>A0A4R5WEQ9_MYCMU</name>
<evidence type="ECO:0000256" key="4">
    <source>
        <dbReference type="SAM" id="Phobius"/>
    </source>
</evidence>
<dbReference type="InterPro" id="IPR001054">
    <property type="entry name" value="A/G_cyclase"/>
</dbReference>
<dbReference type="Gene3D" id="6.10.340.10">
    <property type="match status" value="1"/>
</dbReference>
<feature type="compositionally biased region" description="Basic and acidic residues" evidence="3">
    <location>
        <begin position="1"/>
        <end position="11"/>
    </location>
</feature>
<dbReference type="Proteomes" id="UP000294929">
    <property type="component" value="Unassembled WGS sequence"/>
</dbReference>
<feature type="domain" description="Guanylate cyclase" evidence="5">
    <location>
        <begin position="559"/>
        <end position="686"/>
    </location>
</feature>
<comment type="caution">
    <text evidence="7">The sequence shown here is derived from an EMBL/GenBank/DDBJ whole genome shotgun (WGS) entry which is preliminary data.</text>
</comment>
<evidence type="ECO:0000259" key="6">
    <source>
        <dbReference type="PROSITE" id="PS50885"/>
    </source>
</evidence>
<evidence type="ECO:0000256" key="3">
    <source>
        <dbReference type="SAM" id="MobiDB-lite"/>
    </source>
</evidence>
<dbReference type="Gene3D" id="3.30.450.20">
    <property type="entry name" value="PAS domain"/>
    <property type="match status" value="1"/>
</dbReference>
<dbReference type="AlphaFoldDB" id="A0A4R5WEQ9"/>
<dbReference type="CDD" id="cd07302">
    <property type="entry name" value="CHD"/>
    <property type="match status" value="1"/>
</dbReference>
<evidence type="ECO:0000259" key="5">
    <source>
        <dbReference type="PROSITE" id="PS50125"/>
    </source>
</evidence>
<dbReference type="PROSITE" id="PS50125">
    <property type="entry name" value="GUANYLATE_CYCLASE_2"/>
    <property type="match status" value="1"/>
</dbReference>
<dbReference type="GO" id="GO:0004016">
    <property type="term" value="F:adenylate cyclase activity"/>
    <property type="evidence" value="ECO:0007669"/>
    <property type="project" value="UniProtKB-ARBA"/>
</dbReference>
<dbReference type="Gene3D" id="3.30.70.1230">
    <property type="entry name" value="Nucleotide cyclase"/>
    <property type="match status" value="1"/>
</dbReference>
<evidence type="ECO:0000313" key="7">
    <source>
        <dbReference type="EMBL" id="TDK88164.1"/>
    </source>
</evidence>
<dbReference type="PANTHER" id="PTHR45655">
    <property type="entry name" value="GUANYLATE CYCLASE SOLUBLE SUBUNIT BETA-2"/>
    <property type="match status" value="1"/>
</dbReference>